<comment type="caution">
    <text evidence="2">The sequence shown here is derived from an EMBL/GenBank/DDBJ whole genome shotgun (WGS) entry which is preliminary data.</text>
</comment>
<gene>
    <name evidence="2" type="ORF">KSX_91750</name>
</gene>
<protein>
    <submittedName>
        <fullName evidence="2">Sugar ABC transporter substrate-binding protein</fullName>
    </submittedName>
</protein>
<dbReference type="Proteomes" id="UP000612362">
    <property type="component" value="Unassembled WGS sequence"/>
</dbReference>
<proteinExistence type="predicted"/>
<feature type="signal peptide" evidence="1">
    <location>
        <begin position="1"/>
        <end position="25"/>
    </location>
</feature>
<dbReference type="PROSITE" id="PS51257">
    <property type="entry name" value="PROKAR_LIPOPROTEIN"/>
    <property type="match status" value="1"/>
</dbReference>
<feature type="chain" id="PRO_5035176929" evidence="1">
    <location>
        <begin position="26"/>
        <end position="435"/>
    </location>
</feature>
<dbReference type="AlphaFoldDB" id="A0A8J3MW34"/>
<dbReference type="PANTHER" id="PTHR43649:SF11">
    <property type="entry name" value="ABC TRANSPORTER SUBSTRATE-BINDING PROTEIN YESO-RELATED"/>
    <property type="match status" value="1"/>
</dbReference>
<keyword evidence="3" id="KW-1185">Reference proteome</keyword>
<dbReference type="InterPro" id="IPR006059">
    <property type="entry name" value="SBP"/>
</dbReference>
<evidence type="ECO:0000256" key="1">
    <source>
        <dbReference type="SAM" id="SignalP"/>
    </source>
</evidence>
<organism evidence="2 3">
    <name type="scientific">Ktedonospora formicarum</name>
    <dbReference type="NCBI Taxonomy" id="2778364"/>
    <lineage>
        <taxon>Bacteria</taxon>
        <taxon>Bacillati</taxon>
        <taxon>Chloroflexota</taxon>
        <taxon>Ktedonobacteria</taxon>
        <taxon>Ktedonobacterales</taxon>
        <taxon>Ktedonobacteraceae</taxon>
        <taxon>Ktedonospora</taxon>
    </lineage>
</organism>
<dbReference type="Pfam" id="PF13416">
    <property type="entry name" value="SBP_bac_8"/>
    <property type="match status" value="1"/>
</dbReference>
<accession>A0A8J3MW34</accession>
<evidence type="ECO:0000313" key="2">
    <source>
        <dbReference type="EMBL" id="GHO51012.1"/>
    </source>
</evidence>
<dbReference type="PANTHER" id="PTHR43649">
    <property type="entry name" value="ARABINOSE-BINDING PROTEIN-RELATED"/>
    <property type="match status" value="1"/>
</dbReference>
<sequence length="435" mass="46820">MNTIYNRRQALAMGGLAGLSLMSLAACGSLAATGGGTKLQLFFWGSTSRDKLTKQAIKAFEQKHSDVKITSQFTAFDAYWNKLSTQIAAGTPPDLIQMDMRYIAEYVKKGLLLDLSSAISNKTIDLSDFDQILLNGSQVNGKFYGIPLGGNYQAFLYDKDLLAQAKVTLPDAFSWDEFSNICTQLSHALGKGIAGTGDESTNITAFELWVRQRGRDVYTTDGKLGFTQEDAADWFEYWSKMRKSGACVPIEAAAEALTGGTPTTNLVKGQAVFTFTLSNLLDAFQALMKHKVGIHMPPTGGKGAQPGMYLKTSMLLSVSSKTKYTDDASKFVGFLINDPDGVKAISVERGAPGSTKGRALLQPQLTQTQKDTLSYIDLISKSDQARLKQILDPAGAGAVEQALQRAGQEVGFNRASVANGASTFFADAKKAIGQS</sequence>
<dbReference type="RefSeq" id="WP_220199961.1">
    <property type="nucleotide sequence ID" value="NZ_BNJF01000010.1"/>
</dbReference>
<name>A0A8J3MW34_9CHLR</name>
<dbReference type="EMBL" id="BNJF01000010">
    <property type="protein sequence ID" value="GHO51012.1"/>
    <property type="molecule type" value="Genomic_DNA"/>
</dbReference>
<dbReference type="SUPFAM" id="SSF53850">
    <property type="entry name" value="Periplasmic binding protein-like II"/>
    <property type="match status" value="1"/>
</dbReference>
<dbReference type="Gene3D" id="3.40.190.10">
    <property type="entry name" value="Periplasmic binding protein-like II"/>
    <property type="match status" value="2"/>
</dbReference>
<evidence type="ECO:0000313" key="3">
    <source>
        <dbReference type="Proteomes" id="UP000612362"/>
    </source>
</evidence>
<reference evidence="2" key="1">
    <citation type="submission" date="2020-10" db="EMBL/GenBank/DDBJ databases">
        <title>Taxonomic study of unclassified bacteria belonging to the class Ktedonobacteria.</title>
        <authorList>
            <person name="Yabe S."/>
            <person name="Wang C.M."/>
            <person name="Zheng Y."/>
            <person name="Sakai Y."/>
            <person name="Cavaletti L."/>
            <person name="Monciardini P."/>
            <person name="Donadio S."/>
        </authorList>
    </citation>
    <scope>NUCLEOTIDE SEQUENCE</scope>
    <source>
        <strain evidence="2">SOSP1-1</strain>
    </source>
</reference>
<dbReference type="InterPro" id="IPR050490">
    <property type="entry name" value="Bact_solute-bd_prot1"/>
</dbReference>
<keyword evidence="1" id="KW-0732">Signal</keyword>